<proteinExistence type="predicted"/>
<evidence type="ECO:0000256" key="1">
    <source>
        <dbReference type="SAM" id="Phobius"/>
    </source>
</evidence>
<accession>A0A317WME8</accession>
<dbReference type="AlphaFoldDB" id="A0A317WME8"/>
<dbReference type="RefSeq" id="XP_025400779.1">
    <property type="nucleotide sequence ID" value="XM_025538749.1"/>
</dbReference>
<name>A0A317WME8_9EURO</name>
<organism evidence="2 3">
    <name type="scientific">Aspergillus heteromorphus CBS 117.55</name>
    <dbReference type="NCBI Taxonomy" id="1448321"/>
    <lineage>
        <taxon>Eukaryota</taxon>
        <taxon>Fungi</taxon>
        <taxon>Dikarya</taxon>
        <taxon>Ascomycota</taxon>
        <taxon>Pezizomycotina</taxon>
        <taxon>Eurotiomycetes</taxon>
        <taxon>Eurotiomycetidae</taxon>
        <taxon>Eurotiales</taxon>
        <taxon>Aspergillaceae</taxon>
        <taxon>Aspergillus</taxon>
        <taxon>Aspergillus subgen. Circumdati</taxon>
    </lineage>
</organism>
<sequence>MRLDYQARYLLSCRVQSMDRTRHLVAGLFRPNAVINDISPLGFLQMVSESGGREEEGWIGMCSILQEWEWEWILLLLLLLLLLVMMMMVVVVSHWYHWRVD</sequence>
<dbReference type="VEuPathDB" id="FungiDB:BO70DRAFT_223546"/>
<keyword evidence="1" id="KW-0812">Transmembrane</keyword>
<evidence type="ECO:0000313" key="3">
    <source>
        <dbReference type="Proteomes" id="UP000247233"/>
    </source>
</evidence>
<evidence type="ECO:0000313" key="2">
    <source>
        <dbReference type="EMBL" id="PWY86227.1"/>
    </source>
</evidence>
<keyword evidence="1" id="KW-0472">Membrane</keyword>
<keyword evidence="3" id="KW-1185">Reference proteome</keyword>
<dbReference type="GeneID" id="37060986"/>
<gene>
    <name evidence="2" type="ORF">BO70DRAFT_223546</name>
</gene>
<feature type="transmembrane region" description="Helical" evidence="1">
    <location>
        <begin position="73"/>
        <end position="96"/>
    </location>
</feature>
<reference evidence="2 3" key="1">
    <citation type="submission" date="2016-12" db="EMBL/GenBank/DDBJ databases">
        <title>The genomes of Aspergillus section Nigri reveals drivers in fungal speciation.</title>
        <authorList>
            <consortium name="DOE Joint Genome Institute"/>
            <person name="Vesth T.C."/>
            <person name="Nybo J."/>
            <person name="Theobald S."/>
            <person name="Brandl J."/>
            <person name="Frisvad J.C."/>
            <person name="Nielsen K.F."/>
            <person name="Lyhne E.K."/>
            <person name="Kogle M.E."/>
            <person name="Kuo A."/>
            <person name="Riley R."/>
            <person name="Clum A."/>
            <person name="Nolan M."/>
            <person name="Lipzen A."/>
            <person name="Salamov A."/>
            <person name="Henrissat B."/>
            <person name="Wiebenga A."/>
            <person name="De Vries R.P."/>
            <person name="Grigoriev I.V."/>
            <person name="Mortensen U.H."/>
            <person name="Andersen M.R."/>
            <person name="Baker S.E."/>
        </authorList>
    </citation>
    <scope>NUCLEOTIDE SEQUENCE [LARGE SCALE GENOMIC DNA]</scope>
    <source>
        <strain evidence="2 3">CBS 117.55</strain>
    </source>
</reference>
<comment type="caution">
    <text evidence="2">The sequence shown here is derived from an EMBL/GenBank/DDBJ whole genome shotgun (WGS) entry which is preliminary data.</text>
</comment>
<dbReference type="EMBL" id="MSFL01000008">
    <property type="protein sequence ID" value="PWY86227.1"/>
    <property type="molecule type" value="Genomic_DNA"/>
</dbReference>
<keyword evidence="1" id="KW-1133">Transmembrane helix</keyword>
<dbReference type="Proteomes" id="UP000247233">
    <property type="component" value="Unassembled WGS sequence"/>
</dbReference>
<protein>
    <submittedName>
        <fullName evidence="2">Uncharacterized protein</fullName>
    </submittedName>
</protein>